<name>A0A1G4I0Y8_TRYEQ</name>
<organism evidence="2 3">
    <name type="scientific">Trypanosoma equiperdum</name>
    <dbReference type="NCBI Taxonomy" id="5694"/>
    <lineage>
        <taxon>Eukaryota</taxon>
        <taxon>Discoba</taxon>
        <taxon>Euglenozoa</taxon>
        <taxon>Kinetoplastea</taxon>
        <taxon>Metakinetoplastina</taxon>
        <taxon>Trypanosomatida</taxon>
        <taxon>Trypanosomatidae</taxon>
        <taxon>Trypanosoma</taxon>
    </lineage>
</organism>
<evidence type="ECO:0000313" key="2">
    <source>
        <dbReference type="EMBL" id="SCU65316.1"/>
    </source>
</evidence>
<dbReference type="GeneID" id="92379548"/>
<dbReference type="Proteomes" id="UP000195570">
    <property type="component" value="Unassembled WGS sequence"/>
</dbReference>
<proteinExistence type="predicted"/>
<keyword evidence="3" id="KW-1185">Reference proteome</keyword>
<dbReference type="AlphaFoldDB" id="A0A1G4I0Y8"/>
<accession>A0A1G4I0Y8</accession>
<gene>
    <name evidence="2" type="ORF">TEOVI_000560800</name>
</gene>
<feature type="signal peptide" evidence="1">
    <location>
        <begin position="1"/>
        <end position="19"/>
    </location>
</feature>
<keyword evidence="1" id="KW-0732">Signal</keyword>
<comment type="caution">
    <text evidence="2">The sequence shown here is derived from an EMBL/GenBank/DDBJ whole genome shotgun (WGS) entry which is preliminary data.</text>
</comment>
<reference evidence="2" key="1">
    <citation type="submission" date="2016-09" db="EMBL/GenBank/DDBJ databases">
        <authorList>
            <person name="Hebert L."/>
            <person name="Moumen B."/>
        </authorList>
    </citation>
    <scope>NUCLEOTIDE SEQUENCE [LARGE SCALE GENOMIC DNA]</scope>
    <source>
        <strain evidence="2">OVI</strain>
    </source>
</reference>
<protein>
    <submittedName>
        <fullName evidence="2">Uncharacterized protein</fullName>
    </submittedName>
</protein>
<feature type="chain" id="PRO_5009235085" evidence="1">
    <location>
        <begin position="20"/>
        <end position="187"/>
    </location>
</feature>
<dbReference type="VEuPathDB" id="TriTrypDB:TEOVI_000560800"/>
<dbReference type="RefSeq" id="XP_067076931.1">
    <property type="nucleotide sequence ID" value="XM_067220830.1"/>
</dbReference>
<sequence length="187" mass="20835">MVSLMKLALSSVGVFGAAGLLRKRWEVLGQQAEKNRELLRLAAVALSSEVVDNVLVRNEDSLGRLVSFVKDVSTHPSFINHLKAYAITEFTANEQTVRALRKFVVEDLICDSWVADELVSMAKDIGRDVIADPQVYPTPVLRFLGDAALDGLQTDTFKEELMTALKDSLWKAFLGPPPDHMYFLDVR</sequence>
<evidence type="ECO:0000313" key="3">
    <source>
        <dbReference type="Proteomes" id="UP000195570"/>
    </source>
</evidence>
<evidence type="ECO:0000256" key="1">
    <source>
        <dbReference type="SAM" id="SignalP"/>
    </source>
</evidence>
<dbReference type="EMBL" id="CZPT02000276">
    <property type="protein sequence ID" value="SCU65316.1"/>
    <property type="molecule type" value="Genomic_DNA"/>
</dbReference>